<dbReference type="EMBL" id="JAQQWN010000009">
    <property type="protein sequence ID" value="KAK8066695.1"/>
    <property type="molecule type" value="Genomic_DNA"/>
</dbReference>
<keyword evidence="2" id="KW-1185">Reference proteome</keyword>
<organism evidence="1 2">
    <name type="scientific">Apiospora hydei</name>
    <dbReference type="NCBI Taxonomy" id="1337664"/>
    <lineage>
        <taxon>Eukaryota</taxon>
        <taxon>Fungi</taxon>
        <taxon>Dikarya</taxon>
        <taxon>Ascomycota</taxon>
        <taxon>Pezizomycotina</taxon>
        <taxon>Sordariomycetes</taxon>
        <taxon>Xylariomycetidae</taxon>
        <taxon>Amphisphaeriales</taxon>
        <taxon>Apiosporaceae</taxon>
        <taxon>Apiospora</taxon>
    </lineage>
</organism>
<evidence type="ECO:0008006" key="3">
    <source>
        <dbReference type="Google" id="ProtNLM"/>
    </source>
</evidence>
<dbReference type="Proteomes" id="UP001433268">
    <property type="component" value="Unassembled WGS sequence"/>
</dbReference>
<gene>
    <name evidence="1" type="ORF">PG997_013442</name>
</gene>
<reference evidence="1 2" key="1">
    <citation type="submission" date="2023-01" db="EMBL/GenBank/DDBJ databases">
        <title>Analysis of 21 Apiospora genomes using comparative genomics revels a genus with tremendous synthesis potential of carbohydrate active enzymes and secondary metabolites.</title>
        <authorList>
            <person name="Sorensen T."/>
        </authorList>
    </citation>
    <scope>NUCLEOTIDE SEQUENCE [LARGE SCALE GENOMIC DNA]</scope>
    <source>
        <strain evidence="1 2">CBS 114990</strain>
    </source>
</reference>
<comment type="caution">
    <text evidence="1">The sequence shown here is derived from an EMBL/GenBank/DDBJ whole genome shotgun (WGS) entry which is preliminary data.</text>
</comment>
<sequence length="274" mass="30934">MRILDLPNELIHGILVSSIDVRGVKRGLRLKLVCKRFNKNFVRALYASQALDHFSAPHVGSFWWMRDDRYGAGKLWHDYLVYRVTGETDPGVGRYVEIRETAEALLARTSSSSGSDDRRRTLRDIVDGLCWLALERGTKSPGDRQNWAIHPHRHRSDSPTSSTLNLLCAAAYFNEISVAASLLEKGRSTPVYERNLFPQPIEIAAFRGHAEMLDLFQTHIWAVAEAAGAHNVSLPDDVHEEWIEWSVDQWPGAIQGALLANDLAMLQRAIFPRP</sequence>
<name>A0ABR1V8U6_9PEZI</name>
<accession>A0ABR1V8U6</accession>
<dbReference type="RefSeq" id="XP_066663448.1">
    <property type="nucleotide sequence ID" value="XM_066817756.1"/>
</dbReference>
<evidence type="ECO:0000313" key="2">
    <source>
        <dbReference type="Proteomes" id="UP001433268"/>
    </source>
</evidence>
<dbReference type="GeneID" id="92050816"/>
<proteinExistence type="predicted"/>
<protein>
    <recommendedName>
        <fullName evidence="3">F-box domain-containing protein</fullName>
    </recommendedName>
</protein>
<evidence type="ECO:0000313" key="1">
    <source>
        <dbReference type="EMBL" id="KAK8066695.1"/>
    </source>
</evidence>